<dbReference type="RefSeq" id="WP_341404068.1">
    <property type="nucleotide sequence ID" value="NZ_JBBUKT010000002.1"/>
</dbReference>
<organism evidence="2 3">
    <name type="scientific">Luteolibacter soli</name>
    <dbReference type="NCBI Taxonomy" id="3135280"/>
    <lineage>
        <taxon>Bacteria</taxon>
        <taxon>Pseudomonadati</taxon>
        <taxon>Verrucomicrobiota</taxon>
        <taxon>Verrucomicrobiia</taxon>
        <taxon>Verrucomicrobiales</taxon>
        <taxon>Verrucomicrobiaceae</taxon>
        <taxon>Luteolibacter</taxon>
    </lineage>
</organism>
<evidence type="ECO:0000259" key="1">
    <source>
        <dbReference type="Pfam" id="PF04453"/>
    </source>
</evidence>
<accession>A0ABU9AS72</accession>
<sequence>MRVAVVPAIFLTTLRLAAQEPEFVLPEANPAPAAEAVPPADAPLPIAPVPVPEGIKLFPQDPAVAGSFGMPQDVHIHDEGPKVEYDVQTGIVQFSGPFHVDTDNGMKLRSDKARWDQKELKFYVDGSVKMTTKDGTEVFADHAVADTKTKTVTLTDNVSVYQNSLLQRGNKIVYYWGEEKFEASDLRAGVDPLLLEAGRFTLEDRGGKQVYVGHDAGVTTHDVEEPGFWLRAKETTIYPGDKVTFKNLRLYAGDTPIFWLPYLSQPLDSDLGYHFVPGARSNWGAFLLNSYGLMLGGHPNPETGENEDAWLLSRWHFDLRTRRGVGTGVDLSDKRLEDNPNLTGLSLYYSNDLNPDISRTGITRGFVNEDRYRIALQHRVPLDLEKDAEWRVDANLNILSDNYYLEDFNPDLFRNDPNPDNTIGLFRRDDGTLFSIFGRLRPNEFYRSDTRLPEIALDFARRPLFDSPILHEGSASFDVVEEEIGSASMSAVRQLLKLPAGDPMIPLLLSQLPAYERELVQRIRSLPPGSPAIPGLATQLFSPGYTRFNTYQEFSMPMNWGGLAFTPEAGIGYSRYSNVDGPSKSVDRTHLHAGFEASMKFSKDLGDIKDRNLGLEGLMHVVQPYARFSYISTDDLDPLFPSVDRETFSTRPQPISVPSFTAIDSLRDWSIFRFGMRNKLITKRDGQSYDWLAMDTYFDAFITDPDYNRNFSNLYNDLKWSPLPWFNMNLETQFPIIGDGSGFSEVATRANFMPNENLEFSVGYRLLDNHPVLTDSQRLDLRTYARLNDKWGVGAFQLWELDDGTLEVQQYTLNRDFNSWIASVGITKRDNRYQDEFGVIFSFTLKDFPSASVPFKLDASQE</sequence>
<dbReference type="PANTHER" id="PTHR30189">
    <property type="entry name" value="LPS-ASSEMBLY PROTEIN"/>
    <property type="match status" value="1"/>
</dbReference>
<reference evidence="2 3" key="1">
    <citation type="submission" date="2024-04" db="EMBL/GenBank/DDBJ databases">
        <title>Luteolibacter sp. isolated from soil.</title>
        <authorList>
            <person name="An J."/>
        </authorList>
    </citation>
    <scope>NUCLEOTIDE SEQUENCE [LARGE SCALE GENOMIC DNA]</scope>
    <source>
        <strain evidence="2 3">Y139</strain>
    </source>
</reference>
<gene>
    <name evidence="2" type="primary">lptD</name>
    <name evidence="2" type="ORF">WKV53_08165</name>
</gene>
<name>A0ABU9AS72_9BACT</name>
<dbReference type="EMBL" id="JBBUKT010000002">
    <property type="protein sequence ID" value="MEK7950466.1"/>
    <property type="molecule type" value="Genomic_DNA"/>
</dbReference>
<dbReference type="PANTHER" id="PTHR30189:SF1">
    <property type="entry name" value="LPS-ASSEMBLY PROTEIN LPTD"/>
    <property type="match status" value="1"/>
</dbReference>
<evidence type="ECO:0000313" key="2">
    <source>
        <dbReference type="EMBL" id="MEK7950466.1"/>
    </source>
</evidence>
<dbReference type="Gene3D" id="2.60.450.10">
    <property type="entry name" value="Lipopolysaccharide (LPS) transport protein A like domain"/>
    <property type="match status" value="1"/>
</dbReference>
<feature type="domain" description="LptD C-terminal" evidence="1">
    <location>
        <begin position="388"/>
        <end position="775"/>
    </location>
</feature>
<dbReference type="InterPro" id="IPR007543">
    <property type="entry name" value="LptD_C"/>
</dbReference>
<evidence type="ECO:0000313" key="3">
    <source>
        <dbReference type="Proteomes" id="UP001371305"/>
    </source>
</evidence>
<comment type="caution">
    <text evidence="2">The sequence shown here is derived from an EMBL/GenBank/DDBJ whole genome shotgun (WGS) entry which is preliminary data.</text>
</comment>
<protein>
    <submittedName>
        <fullName evidence="2">LPS assembly protein LptD</fullName>
    </submittedName>
</protein>
<proteinExistence type="predicted"/>
<keyword evidence="3" id="KW-1185">Reference proteome</keyword>
<dbReference type="InterPro" id="IPR050218">
    <property type="entry name" value="LptD"/>
</dbReference>
<dbReference type="Proteomes" id="UP001371305">
    <property type="component" value="Unassembled WGS sequence"/>
</dbReference>
<dbReference type="Pfam" id="PF04453">
    <property type="entry name" value="LptD"/>
    <property type="match status" value="1"/>
</dbReference>